<protein>
    <submittedName>
        <fullName evidence="2">Uncharacterized protein</fullName>
    </submittedName>
</protein>
<evidence type="ECO:0000313" key="1">
    <source>
        <dbReference type="EMBL" id="KRZ33732.1"/>
    </source>
</evidence>
<dbReference type="EMBL" id="JYDV01000005">
    <property type="protein sequence ID" value="KRZ44837.1"/>
    <property type="molecule type" value="Genomic_DNA"/>
</dbReference>
<name>A0A0V1KDA7_TRIPS</name>
<dbReference type="AlphaFoldDB" id="A0A0V1KDA7"/>
<evidence type="ECO:0000313" key="3">
    <source>
        <dbReference type="Proteomes" id="UP000054805"/>
    </source>
</evidence>
<organism evidence="2 4">
    <name type="scientific">Trichinella pseudospiralis</name>
    <name type="common">Parasitic roundworm</name>
    <dbReference type="NCBI Taxonomy" id="6337"/>
    <lineage>
        <taxon>Eukaryota</taxon>
        <taxon>Metazoa</taxon>
        <taxon>Ecdysozoa</taxon>
        <taxon>Nematoda</taxon>
        <taxon>Enoplea</taxon>
        <taxon>Dorylaimia</taxon>
        <taxon>Trichinellida</taxon>
        <taxon>Trichinellidae</taxon>
        <taxon>Trichinella</taxon>
    </lineage>
</organism>
<sequence length="81" mass="8977">MSASFSPCSPPSLLLMGLRLPLLFSGRRVLRWDDCLCLRRYPLGKSLHNAASHTYCTFLLASSTSIVPLYFSTATIPPDPF</sequence>
<accession>A0A0V1KDA7</accession>
<keyword evidence="3" id="KW-1185">Reference proteome</keyword>
<dbReference type="EMBL" id="JYDS01000007">
    <property type="protein sequence ID" value="KRZ33732.1"/>
    <property type="molecule type" value="Genomic_DNA"/>
</dbReference>
<dbReference type="Proteomes" id="UP000054805">
    <property type="component" value="Unassembled WGS sequence"/>
</dbReference>
<gene>
    <name evidence="1" type="ORF">T4B_5450</name>
    <name evidence="2" type="ORF">T4C_13579</name>
</gene>
<dbReference type="Proteomes" id="UP000054826">
    <property type="component" value="Unassembled WGS sequence"/>
</dbReference>
<evidence type="ECO:0000313" key="2">
    <source>
        <dbReference type="EMBL" id="KRZ44837.1"/>
    </source>
</evidence>
<proteinExistence type="predicted"/>
<evidence type="ECO:0000313" key="4">
    <source>
        <dbReference type="Proteomes" id="UP000054826"/>
    </source>
</evidence>
<reference evidence="3 4" key="1">
    <citation type="submission" date="2015-01" db="EMBL/GenBank/DDBJ databases">
        <title>Evolution of Trichinella species and genotypes.</title>
        <authorList>
            <person name="Korhonen P.K."/>
            <person name="Edoardo P."/>
            <person name="Giuseppe L.R."/>
            <person name="Gasser R.B."/>
        </authorList>
    </citation>
    <scope>NUCLEOTIDE SEQUENCE [LARGE SCALE GENOMIC DNA]</scope>
    <source>
        <strain evidence="2">ISS176</strain>
        <strain evidence="1">ISS588</strain>
    </source>
</reference>
<comment type="caution">
    <text evidence="2">The sequence shown here is derived from an EMBL/GenBank/DDBJ whole genome shotgun (WGS) entry which is preliminary data.</text>
</comment>